<gene>
    <name evidence="9" type="ORF">S03H2_54794</name>
</gene>
<keyword evidence="2" id="KW-0328">Glycosyltransferase</keyword>
<dbReference type="AlphaFoldDB" id="X1HJB8"/>
<keyword evidence="6 7" id="KW-0472">Membrane</keyword>
<organism evidence="9">
    <name type="scientific">marine sediment metagenome</name>
    <dbReference type="NCBI Taxonomy" id="412755"/>
    <lineage>
        <taxon>unclassified sequences</taxon>
        <taxon>metagenomes</taxon>
        <taxon>ecological metagenomes</taxon>
    </lineage>
</organism>
<dbReference type="PANTHER" id="PTHR48090:SF1">
    <property type="entry name" value="PROPHAGE BACTOPRENOL GLUCOSYL TRANSFERASE HOMOLOG"/>
    <property type="match status" value="1"/>
</dbReference>
<evidence type="ECO:0000259" key="8">
    <source>
        <dbReference type="Pfam" id="PF00535"/>
    </source>
</evidence>
<dbReference type="Pfam" id="PF00535">
    <property type="entry name" value="Glycos_transf_2"/>
    <property type="match status" value="1"/>
</dbReference>
<dbReference type="SUPFAM" id="SSF53448">
    <property type="entry name" value="Nucleotide-diphospho-sugar transferases"/>
    <property type="match status" value="1"/>
</dbReference>
<feature type="transmembrane region" description="Helical" evidence="7">
    <location>
        <begin position="192"/>
        <end position="217"/>
    </location>
</feature>
<accession>X1HJB8</accession>
<protein>
    <recommendedName>
        <fullName evidence="8">Glycosyltransferase 2-like domain-containing protein</fullName>
    </recommendedName>
</protein>
<dbReference type="Gene3D" id="3.90.550.10">
    <property type="entry name" value="Spore Coat Polysaccharide Biosynthesis Protein SpsA, Chain A"/>
    <property type="match status" value="1"/>
</dbReference>
<comment type="subcellular location">
    <subcellularLocation>
        <location evidence="1">Membrane</location>
        <topology evidence="1">Multi-pass membrane protein</topology>
    </subcellularLocation>
</comment>
<reference evidence="9" key="1">
    <citation type="journal article" date="2014" name="Front. Microbiol.">
        <title>High frequency of phylogenetically diverse reductive dehalogenase-homologous genes in deep subseafloor sedimentary metagenomes.</title>
        <authorList>
            <person name="Kawai M."/>
            <person name="Futagami T."/>
            <person name="Toyoda A."/>
            <person name="Takaki Y."/>
            <person name="Nishi S."/>
            <person name="Hori S."/>
            <person name="Arai W."/>
            <person name="Tsubouchi T."/>
            <person name="Morono Y."/>
            <person name="Uchiyama I."/>
            <person name="Ito T."/>
            <person name="Fujiyama A."/>
            <person name="Inagaki F."/>
            <person name="Takami H."/>
        </authorList>
    </citation>
    <scope>NUCLEOTIDE SEQUENCE</scope>
    <source>
        <strain evidence="9">Expedition CK06-06</strain>
    </source>
</reference>
<dbReference type="CDD" id="cd04187">
    <property type="entry name" value="DPM1_like_bac"/>
    <property type="match status" value="1"/>
</dbReference>
<keyword evidence="4 7" id="KW-0812">Transmembrane</keyword>
<evidence type="ECO:0000256" key="2">
    <source>
        <dbReference type="ARBA" id="ARBA00022676"/>
    </source>
</evidence>
<evidence type="ECO:0000256" key="7">
    <source>
        <dbReference type="SAM" id="Phobius"/>
    </source>
</evidence>
<keyword evidence="3" id="KW-0808">Transferase</keyword>
<evidence type="ECO:0000313" key="9">
    <source>
        <dbReference type="EMBL" id="GAH69562.1"/>
    </source>
</evidence>
<dbReference type="InterPro" id="IPR001173">
    <property type="entry name" value="Glyco_trans_2-like"/>
</dbReference>
<comment type="caution">
    <text evidence="9">The sequence shown here is derived from an EMBL/GenBank/DDBJ whole genome shotgun (WGS) entry which is preliminary data.</text>
</comment>
<feature type="domain" description="Glycosyltransferase 2-like" evidence="8">
    <location>
        <begin position="1"/>
        <end position="95"/>
    </location>
</feature>
<evidence type="ECO:0000256" key="4">
    <source>
        <dbReference type="ARBA" id="ARBA00022692"/>
    </source>
</evidence>
<dbReference type="InterPro" id="IPR029044">
    <property type="entry name" value="Nucleotide-diphossugar_trans"/>
</dbReference>
<name>X1HJB8_9ZZZZ</name>
<dbReference type="GO" id="GO:0016757">
    <property type="term" value="F:glycosyltransferase activity"/>
    <property type="evidence" value="ECO:0007669"/>
    <property type="project" value="UniProtKB-KW"/>
</dbReference>
<evidence type="ECO:0000256" key="5">
    <source>
        <dbReference type="ARBA" id="ARBA00022989"/>
    </source>
</evidence>
<evidence type="ECO:0000256" key="6">
    <source>
        <dbReference type="ARBA" id="ARBA00023136"/>
    </source>
</evidence>
<evidence type="ECO:0000256" key="1">
    <source>
        <dbReference type="ARBA" id="ARBA00004141"/>
    </source>
</evidence>
<evidence type="ECO:0000256" key="3">
    <source>
        <dbReference type="ARBA" id="ARBA00022679"/>
    </source>
</evidence>
<feature type="transmembrane region" description="Helical" evidence="7">
    <location>
        <begin position="159"/>
        <end position="180"/>
    </location>
</feature>
<dbReference type="EMBL" id="BARU01034959">
    <property type="protein sequence ID" value="GAH69562.1"/>
    <property type="molecule type" value="Genomic_DNA"/>
</dbReference>
<dbReference type="PANTHER" id="PTHR48090">
    <property type="entry name" value="UNDECAPRENYL-PHOSPHATE 4-DEOXY-4-FORMAMIDO-L-ARABINOSE TRANSFERASE-RELATED"/>
    <property type="match status" value="1"/>
</dbReference>
<feature type="non-terminal residue" evidence="9">
    <location>
        <position position="1"/>
    </location>
</feature>
<dbReference type="InterPro" id="IPR050256">
    <property type="entry name" value="Glycosyltransferase_2"/>
</dbReference>
<sequence length="237" mass="26692">NFGQQIAKTAGLDYCKGENVVLMDADLQDRPEEIPKLFAKLSEGYDIVYALPRKRRDSLFRKLTSKVYLSFLARLTGQAINPEIGSFQIITRRVVDYMNQLGERSPFFGGLVAWLGFPYALVDVEHERRFAGKSKYSLWKLIELATEGVISFSHIPLRLAGYFGLIVSAVSFALGIYMLIRWFIGGIPVTGYTSIIVSLFFIGGVILVVLGVIGQYIGKIHTEVKQRPLYVIRDMIE</sequence>
<keyword evidence="5 7" id="KW-1133">Transmembrane helix</keyword>
<dbReference type="GO" id="GO:0005886">
    <property type="term" value="C:plasma membrane"/>
    <property type="evidence" value="ECO:0007669"/>
    <property type="project" value="TreeGrafter"/>
</dbReference>
<proteinExistence type="predicted"/>